<dbReference type="InterPro" id="IPR036097">
    <property type="entry name" value="HisK_dim/P_sf"/>
</dbReference>
<dbReference type="EMBL" id="AP025591">
    <property type="protein sequence ID" value="BDG03590.1"/>
    <property type="molecule type" value="Genomic_DNA"/>
</dbReference>
<dbReference type="Pfam" id="PF10114">
    <property type="entry name" value="PocR"/>
    <property type="match status" value="1"/>
</dbReference>
<dbReference type="SUPFAM" id="SSF47384">
    <property type="entry name" value="Homodimeric domain of signal transducing histidine kinase"/>
    <property type="match status" value="1"/>
</dbReference>
<dbReference type="Gene3D" id="3.30.565.10">
    <property type="entry name" value="Histidine kinase-like ATPase, C-terminal domain"/>
    <property type="match status" value="1"/>
</dbReference>
<dbReference type="PANTHER" id="PTHR43711">
    <property type="entry name" value="TWO-COMPONENT HISTIDINE KINASE"/>
    <property type="match status" value="1"/>
</dbReference>
<reference evidence="13" key="1">
    <citation type="journal article" date="2022" name="Int. J. Syst. Evol. Microbiol.">
        <title>Anaeromyxobacter oryzae sp. nov., Anaeromyxobacter diazotrophicus sp. nov. and Anaeromyxobacter paludicola sp. nov., isolated from paddy soils.</title>
        <authorList>
            <person name="Itoh H."/>
            <person name="Xu Z."/>
            <person name="Mise K."/>
            <person name="Masuda Y."/>
            <person name="Ushijima N."/>
            <person name="Hayakawa C."/>
            <person name="Shiratori Y."/>
            <person name="Senoo K."/>
        </authorList>
    </citation>
    <scope>NUCLEOTIDE SEQUENCE [LARGE SCALE GENOMIC DNA]</scope>
    <source>
        <strain evidence="13">Red232</strain>
    </source>
</reference>
<organism evidence="12 13">
    <name type="scientific">Anaeromyxobacter oryzae</name>
    <dbReference type="NCBI Taxonomy" id="2918170"/>
    <lineage>
        <taxon>Bacteria</taxon>
        <taxon>Pseudomonadati</taxon>
        <taxon>Myxococcota</taxon>
        <taxon>Myxococcia</taxon>
        <taxon>Myxococcales</taxon>
        <taxon>Cystobacterineae</taxon>
        <taxon>Anaeromyxobacteraceae</taxon>
        <taxon>Anaeromyxobacter</taxon>
    </lineage>
</organism>
<dbReference type="SMART" id="SM00388">
    <property type="entry name" value="HisKA"/>
    <property type="match status" value="1"/>
</dbReference>
<protein>
    <recommendedName>
        <fullName evidence="2">histidine kinase</fullName>
        <ecNumber evidence="2">2.7.13.3</ecNumber>
    </recommendedName>
</protein>
<feature type="coiled-coil region" evidence="7">
    <location>
        <begin position="315"/>
        <end position="342"/>
    </location>
</feature>
<evidence type="ECO:0000259" key="11">
    <source>
        <dbReference type="PROSITE" id="PS50113"/>
    </source>
</evidence>
<dbReference type="CDD" id="cd00082">
    <property type="entry name" value="HisKA"/>
    <property type="match status" value="1"/>
</dbReference>
<dbReference type="SMART" id="SM00086">
    <property type="entry name" value="PAC"/>
    <property type="match status" value="2"/>
</dbReference>
<dbReference type="InterPro" id="IPR013656">
    <property type="entry name" value="PAS_4"/>
</dbReference>
<dbReference type="SUPFAM" id="SSF55874">
    <property type="entry name" value="ATPase domain of HSP90 chaperone/DNA topoisomerase II/histidine kinase"/>
    <property type="match status" value="1"/>
</dbReference>
<dbReference type="RefSeq" id="WP_248361724.1">
    <property type="nucleotide sequence ID" value="NZ_AP025591.1"/>
</dbReference>
<evidence type="ECO:0000259" key="9">
    <source>
        <dbReference type="PROSITE" id="PS50109"/>
    </source>
</evidence>
<feature type="domain" description="Histidine kinase" evidence="9">
    <location>
        <begin position="468"/>
        <end position="686"/>
    </location>
</feature>
<keyword evidence="4" id="KW-0808">Transferase</keyword>
<sequence length="690" mass="77026">MIDEHAGVHGQRTAPEGRSASDAKVHRLAELLDMSVVQKLAEANYVANGMPIGIIDARDGAILVGCGWQDICVRFHRAYPESARLCEESDAYLAARASGMEPHEYACKNGLRDIGIPIVVAGEHLATLFLGQFFYEGETPDRDRFVRQARQFGYDEEAYLAALDRVPVFSRRSVENIVAYDLAFSRFIAHLAEERVVSQRAASAQRESEERLRLFVEHTPAAVAMFDRHMRYLAVSQRYVKDFRVDGDLVGRCHYDVFPEIPERWREVHRRCLAGAVEQCDQEAFPRSDGSVDWIHWKIHPWRTATGEIAGIMLFSEVITERKRAEEALRDSERRLRALADSMPQLAWTARPDGYITWYNRRWYEYTGTTPAQMEGWGWQSVHDPATLPDVMRRWQESIATGTAFEMEFPLRGADGRFRRFLTRCEPLRDAAGRVVQWFGTNTDVTALVEAQEALRESDRRKSEFIAVLSHELRNPLAPIQNGLYLLERAAPGSPQATRAQEIIRRQTGHLTRLVDDLLDVTRISRGKIQLERRRIDVREIVRRVCDDHAPLFATRGIALRVDLCPGSLWIEADETRIAQVIGNLLQNAAKFSRDSGSVIASVDAAGGFAELRVADEGVGIAPDLLPRVFEPFVQAEGGLARANGGLGLGLALVKGLVELHGGSVRAASDGSGGGAEFVVTLPLVAPAAP</sequence>
<dbReference type="InterPro" id="IPR003594">
    <property type="entry name" value="HATPase_dom"/>
</dbReference>
<evidence type="ECO:0000256" key="6">
    <source>
        <dbReference type="ARBA" id="ARBA00023012"/>
    </source>
</evidence>
<evidence type="ECO:0000259" key="10">
    <source>
        <dbReference type="PROSITE" id="PS50112"/>
    </source>
</evidence>
<evidence type="ECO:0000256" key="8">
    <source>
        <dbReference type="SAM" id="MobiDB-lite"/>
    </source>
</evidence>
<dbReference type="CDD" id="cd00075">
    <property type="entry name" value="HATPase"/>
    <property type="match status" value="1"/>
</dbReference>
<feature type="region of interest" description="Disordered" evidence="8">
    <location>
        <begin position="1"/>
        <end position="21"/>
    </location>
</feature>
<evidence type="ECO:0000256" key="3">
    <source>
        <dbReference type="ARBA" id="ARBA00022553"/>
    </source>
</evidence>
<name>A0ABN6MRK1_9BACT</name>
<proteinExistence type="predicted"/>
<dbReference type="PROSITE" id="PS50113">
    <property type="entry name" value="PAC"/>
    <property type="match status" value="2"/>
</dbReference>
<keyword evidence="13" id="KW-1185">Reference proteome</keyword>
<dbReference type="PROSITE" id="PS50109">
    <property type="entry name" value="HIS_KIN"/>
    <property type="match status" value="1"/>
</dbReference>
<keyword evidence="3" id="KW-0597">Phosphoprotein</keyword>
<dbReference type="PRINTS" id="PR00344">
    <property type="entry name" value="BCTRLSENSOR"/>
</dbReference>
<dbReference type="PANTHER" id="PTHR43711:SF1">
    <property type="entry name" value="HISTIDINE KINASE 1"/>
    <property type="match status" value="1"/>
</dbReference>
<dbReference type="InterPro" id="IPR004358">
    <property type="entry name" value="Sig_transdc_His_kin-like_C"/>
</dbReference>
<evidence type="ECO:0000313" key="12">
    <source>
        <dbReference type="EMBL" id="BDG03590.1"/>
    </source>
</evidence>
<dbReference type="PROSITE" id="PS50112">
    <property type="entry name" value="PAS"/>
    <property type="match status" value="1"/>
</dbReference>
<dbReference type="InterPro" id="IPR001610">
    <property type="entry name" value="PAC"/>
</dbReference>
<dbReference type="CDD" id="cd00130">
    <property type="entry name" value="PAS"/>
    <property type="match status" value="1"/>
</dbReference>
<accession>A0ABN6MRK1</accession>
<dbReference type="InterPro" id="IPR003661">
    <property type="entry name" value="HisK_dim/P_dom"/>
</dbReference>
<dbReference type="NCBIfam" id="TIGR00229">
    <property type="entry name" value="sensory_box"/>
    <property type="match status" value="2"/>
</dbReference>
<dbReference type="EC" id="2.7.13.3" evidence="2"/>
<dbReference type="SMART" id="SM00091">
    <property type="entry name" value="PAS"/>
    <property type="match status" value="2"/>
</dbReference>
<keyword evidence="6" id="KW-0902">Two-component regulatory system</keyword>
<dbReference type="Pfam" id="PF02518">
    <property type="entry name" value="HATPase_c"/>
    <property type="match status" value="1"/>
</dbReference>
<feature type="domain" description="PAC" evidence="11">
    <location>
        <begin position="405"/>
        <end position="457"/>
    </location>
</feature>
<dbReference type="Pfam" id="PF08448">
    <property type="entry name" value="PAS_4"/>
    <property type="match status" value="2"/>
</dbReference>
<keyword evidence="5" id="KW-0418">Kinase</keyword>
<dbReference type="SUPFAM" id="SSF55785">
    <property type="entry name" value="PYP-like sensor domain (PAS domain)"/>
    <property type="match status" value="2"/>
</dbReference>
<dbReference type="InterPro" id="IPR000700">
    <property type="entry name" value="PAS-assoc_C"/>
</dbReference>
<gene>
    <name evidence="12" type="ORF">AMOR_25860</name>
</gene>
<feature type="domain" description="PAS" evidence="10">
    <location>
        <begin position="332"/>
        <end position="376"/>
    </location>
</feature>
<dbReference type="InterPro" id="IPR036890">
    <property type="entry name" value="HATPase_C_sf"/>
</dbReference>
<dbReference type="InterPro" id="IPR000014">
    <property type="entry name" value="PAS"/>
</dbReference>
<evidence type="ECO:0000256" key="7">
    <source>
        <dbReference type="SAM" id="Coils"/>
    </source>
</evidence>
<dbReference type="Pfam" id="PF00512">
    <property type="entry name" value="HisKA"/>
    <property type="match status" value="1"/>
</dbReference>
<dbReference type="InterPro" id="IPR035965">
    <property type="entry name" value="PAS-like_dom_sf"/>
</dbReference>
<dbReference type="Gene3D" id="1.10.287.130">
    <property type="match status" value="1"/>
</dbReference>
<evidence type="ECO:0000256" key="2">
    <source>
        <dbReference type="ARBA" id="ARBA00012438"/>
    </source>
</evidence>
<feature type="domain" description="PAC" evidence="11">
    <location>
        <begin position="279"/>
        <end position="331"/>
    </location>
</feature>
<evidence type="ECO:0000256" key="4">
    <source>
        <dbReference type="ARBA" id="ARBA00022679"/>
    </source>
</evidence>
<dbReference type="InterPro" id="IPR005467">
    <property type="entry name" value="His_kinase_dom"/>
</dbReference>
<dbReference type="SMART" id="SM00387">
    <property type="entry name" value="HATPase_c"/>
    <property type="match status" value="1"/>
</dbReference>
<evidence type="ECO:0000256" key="1">
    <source>
        <dbReference type="ARBA" id="ARBA00000085"/>
    </source>
</evidence>
<dbReference type="InterPro" id="IPR018771">
    <property type="entry name" value="PocR_dom"/>
</dbReference>
<keyword evidence="7" id="KW-0175">Coiled coil</keyword>
<evidence type="ECO:0000256" key="5">
    <source>
        <dbReference type="ARBA" id="ARBA00022777"/>
    </source>
</evidence>
<dbReference type="Gene3D" id="3.30.450.20">
    <property type="entry name" value="PAS domain"/>
    <property type="match status" value="2"/>
</dbReference>
<dbReference type="Proteomes" id="UP001162891">
    <property type="component" value="Chromosome"/>
</dbReference>
<evidence type="ECO:0000313" key="13">
    <source>
        <dbReference type="Proteomes" id="UP001162891"/>
    </source>
</evidence>
<comment type="catalytic activity">
    <reaction evidence="1">
        <text>ATP + protein L-histidine = ADP + protein N-phospho-L-histidine.</text>
        <dbReference type="EC" id="2.7.13.3"/>
    </reaction>
</comment>
<dbReference type="InterPro" id="IPR050736">
    <property type="entry name" value="Sensor_HK_Regulatory"/>
</dbReference>